<dbReference type="EMBL" id="JMZZ02000036">
    <property type="protein sequence ID" value="KFX76351.1"/>
    <property type="molecule type" value="Genomic_DNA"/>
</dbReference>
<name>A0A0I9SDS1_BACFG</name>
<evidence type="ECO:0000313" key="3">
    <source>
        <dbReference type="EMBL" id="KFX76351.1"/>
    </source>
</evidence>
<dbReference type="Pfam" id="PF07494">
    <property type="entry name" value="Reg_prop"/>
    <property type="match status" value="1"/>
</dbReference>
<dbReference type="PANTHER" id="PTHR43547:SF2">
    <property type="entry name" value="HYBRID SIGNAL TRANSDUCTION HISTIDINE KINASE C"/>
    <property type="match status" value="1"/>
</dbReference>
<comment type="caution">
    <text evidence="3">The sequence shown here is derived from an EMBL/GenBank/DDBJ whole genome shotgun (WGS) entry which is preliminary data.</text>
</comment>
<dbReference type="InterPro" id="IPR011110">
    <property type="entry name" value="Reg_prop"/>
</dbReference>
<dbReference type="SUPFAM" id="SSF63829">
    <property type="entry name" value="Calcium-dependent phosphotriesterase"/>
    <property type="match status" value="2"/>
</dbReference>
<dbReference type="RefSeq" id="WP_044299505.1">
    <property type="nucleotide sequence ID" value="NZ_CAEUHN010000018.1"/>
</dbReference>
<protein>
    <submittedName>
        <fullName evidence="3">Histidine kinase</fullName>
    </submittedName>
</protein>
<keyword evidence="3" id="KW-0808">Transferase</keyword>
<dbReference type="InterPro" id="IPR011047">
    <property type="entry name" value="Quinoprotein_ADH-like_sf"/>
</dbReference>
<evidence type="ECO:0000259" key="2">
    <source>
        <dbReference type="Pfam" id="PF07495"/>
    </source>
</evidence>
<keyword evidence="1" id="KW-0597">Phosphoprotein</keyword>
<gene>
    <name evidence="3" type="ORF">EE52_0201710</name>
</gene>
<dbReference type="Pfam" id="PF07495">
    <property type="entry name" value="Y_Y_Y"/>
    <property type="match status" value="1"/>
</dbReference>
<dbReference type="SUPFAM" id="SSF50998">
    <property type="entry name" value="Quinoprotein alcohol dehydrogenase-like"/>
    <property type="match status" value="1"/>
</dbReference>
<keyword evidence="3" id="KW-0418">Kinase</keyword>
<dbReference type="InterPro" id="IPR013783">
    <property type="entry name" value="Ig-like_fold"/>
</dbReference>
<feature type="domain" description="Two component regulator three Y" evidence="2">
    <location>
        <begin position="640"/>
        <end position="695"/>
    </location>
</feature>
<dbReference type="Gene3D" id="3.30.565.10">
    <property type="entry name" value="Histidine kinase-like ATPase, C-terminal domain"/>
    <property type="match status" value="1"/>
</dbReference>
<organism evidence="3">
    <name type="scientific">Bacteroides fragilis</name>
    <dbReference type="NCBI Taxonomy" id="817"/>
    <lineage>
        <taxon>Bacteria</taxon>
        <taxon>Pseudomonadati</taxon>
        <taxon>Bacteroidota</taxon>
        <taxon>Bacteroidia</taxon>
        <taxon>Bacteroidales</taxon>
        <taxon>Bacteroidaceae</taxon>
        <taxon>Bacteroides</taxon>
    </lineage>
</organism>
<dbReference type="PANTHER" id="PTHR43547">
    <property type="entry name" value="TWO-COMPONENT HISTIDINE KINASE"/>
    <property type="match status" value="1"/>
</dbReference>
<reference evidence="3" key="2">
    <citation type="submission" date="2014-07" db="EMBL/GenBank/DDBJ databases">
        <title>Genetics and epidemiology of antimicrobial resistance in B. fragilis group.</title>
        <authorList>
            <person name="Sydenham T.V."/>
            <person name="Hasman H."/>
            <person name="Kemp M."/>
            <person name="Justesen U.S."/>
        </authorList>
    </citation>
    <scope>NUCLEOTIDE SEQUENCE [LARGE SCALE GENOMIC DNA]</scope>
    <source>
        <strain evidence="3">DCMOUH0018B</strain>
    </source>
</reference>
<proteinExistence type="predicted"/>
<accession>A0A0I9SDS1</accession>
<reference evidence="3" key="1">
    <citation type="book" date="2014" name="THE 24TH EUROPEAN CONGRESS OF CLINICAL MICROBIOLOGY AND INFECTIOUS DISEASES" publisher="ECCMID 2014" city="Barcelona, Spain">
        <title>Identification of resistance genes in three multidrug-resistant Bacteroides fragilis isolates by whole genome sequencing.</title>
        <editorList>
            <person name="Unknown"/>
            <person name="A."/>
        </editorList>
        <authorList>
            <person name="Sydenham T.V."/>
            <person name="Hasman H."/>
            <person name="Wang M."/>
            <person name="Soki J."/>
            <person name="Nagy E."/>
            <person name="Justesen U.S."/>
        </authorList>
    </citation>
    <scope>NUCLEOTIDE SEQUENCE</scope>
    <source>
        <strain evidence="3">DCMOUH0018B</strain>
    </source>
</reference>
<dbReference type="GO" id="GO:0000155">
    <property type="term" value="F:phosphorelay sensor kinase activity"/>
    <property type="evidence" value="ECO:0007669"/>
    <property type="project" value="TreeGrafter"/>
</dbReference>
<evidence type="ECO:0000256" key="1">
    <source>
        <dbReference type="ARBA" id="ARBA00022553"/>
    </source>
</evidence>
<dbReference type="InterPro" id="IPR036890">
    <property type="entry name" value="HATPase_C_sf"/>
</dbReference>
<dbReference type="InterPro" id="IPR011123">
    <property type="entry name" value="Y_Y_Y"/>
</dbReference>
<dbReference type="Gene3D" id="2.130.10.10">
    <property type="entry name" value="YVTN repeat-like/Quinoprotein amine dehydrogenase"/>
    <property type="match status" value="2"/>
</dbReference>
<sequence length="895" mass="102428">MKYILYFMMMIYGSLCHAIVCKHIVEISETNTRKVHQIRRDALGYMWFMSHTGISRFDGTKLKHYKLSAEGQTVDYYMGCCRLLTDKENGLWAVTRNGDLWTYNPSLDKFECRNHLPNQDKASVRFLCADSQGHIWFSAGNRLIAYRGITNTFYRVNHNLKKISGMVEVAPGEYFVGSDEGLFEITMKGYSIEKQSSELSGKRCRRIHEMLFHPYSGRLIIADYSEGLMVWDTKSERMIYTWDRPVNSRISSLRTLDDRNVLVATDGEGLYRMDIINPEIRSFVHTDFENGNSIRTNRIVDLFVDDQKHIWVADYPEGVSMIDMDSPDDYKWYRFQAGNTHSLANNRVNAVLHDSDGDVWFATDRGISCFHPSTGRWERIVTDLPCQMYTALSETGPGEICAGNYVHGLYIIRKKNNNQVVPYARISGVNALCREDKDRLWIGTDEGLFLYCPNDNGVVEVKSLSGLHIHALYQSDSNCLYIGTEGNGLLVYRPEQSRLDTVKNSGVTNVYAVWEDDKKRLIGSSDQFAFSFDPVQHSFRRFPNKGLRITSGAFIGDGRQILGTYQGAIDYDKQEPRSLHKTCLGFYLDGLRVLDKDMTVETENTPLEKALNYTATLQLDHDENTFSFTATAVRYDEIQDIAYSWKLDNTDWSNPSPENRIRFSNLAPGEYVFSVRAISIGNGRPFAQRNMNIVIRKPLWKTNGAFLCYGVLAITLGSLAVRSWFIWQDRNLSREKIQLFMNTTRNLCMPLTLIKVPLEYLYEKSSSELVNNVLQQIKGVNNLLADLESISRISASPGCLSLADHELSMFLKETVNRFSDYANEKCITLRWVDEPAFVTVCLDREKMAAILRNLLMAFTDSIDRGGEILLSTSCNTQNWELRLESEDNGLLKKKF</sequence>
<dbReference type="Gene3D" id="2.60.40.10">
    <property type="entry name" value="Immunoglobulins"/>
    <property type="match status" value="1"/>
</dbReference>
<dbReference type="InterPro" id="IPR015943">
    <property type="entry name" value="WD40/YVTN_repeat-like_dom_sf"/>
</dbReference>
<dbReference type="AlphaFoldDB" id="A0A0I9SDS1"/>
<dbReference type="PATRIC" id="fig|817.53.peg.364"/>